<dbReference type="PIRSF" id="PIRSF001434">
    <property type="entry name" value="CGS"/>
    <property type="match status" value="1"/>
</dbReference>
<dbReference type="InterPro" id="IPR015421">
    <property type="entry name" value="PyrdxlP-dep_Trfase_major"/>
</dbReference>
<dbReference type="InterPro" id="IPR015422">
    <property type="entry name" value="PyrdxlP-dep_Trfase_small"/>
</dbReference>
<dbReference type="Gene3D" id="3.40.640.10">
    <property type="entry name" value="Type I PLP-dependent aspartate aminotransferase-like (Major domain)"/>
    <property type="match status" value="1"/>
</dbReference>
<dbReference type="InterPro" id="IPR000277">
    <property type="entry name" value="Cys/Met-Metab_PyrdxlP-dep_enz"/>
</dbReference>
<dbReference type="SUPFAM" id="SSF53383">
    <property type="entry name" value="PLP-dependent transferases"/>
    <property type="match status" value="1"/>
</dbReference>
<keyword evidence="2 3" id="KW-0663">Pyridoxal phosphate</keyword>
<accession>A0ABQ1H373</accession>
<dbReference type="InterPro" id="IPR015424">
    <property type="entry name" value="PyrdxlP-dep_Trfase"/>
</dbReference>
<dbReference type="Proteomes" id="UP000618591">
    <property type="component" value="Unassembled WGS sequence"/>
</dbReference>
<comment type="similarity">
    <text evidence="3">Belongs to the trans-sulfuration enzymes family.</text>
</comment>
<name>A0ABQ1H373_9SPHN</name>
<protein>
    <submittedName>
        <fullName evidence="4">Methionine gamma-lyase</fullName>
    </submittedName>
</protein>
<evidence type="ECO:0000256" key="2">
    <source>
        <dbReference type="ARBA" id="ARBA00022898"/>
    </source>
</evidence>
<dbReference type="Pfam" id="PF01053">
    <property type="entry name" value="Cys_Met_Meta_PP"/>
    <property type="match status" value="1"/>
</dbReference>
<dbReference type="EMBL" id="BMDW01000019">
    <property type="protein sequence ID" value="GGA55978.1"/>
    <property type="molecule type" value="Genomic_DNA"/>
</dbReference>
<evidence type="ECO:0000313" key="4">
    <source>
        <dbReference type="EMBL" id="GGA55978.1"/>
    </source>
</evidence>
<evidence type="ECO:0000313" key="5">
    <source>
        <dbReference type="Proteomes" id="UP000618591"/>
    </source>
</evidence>
<organism evidence="4 5">
    <name type="scientific">Sphingomonas psychrolutea</name>
    <dbReference type="NCBI Taxonomy" id="1259676"/>
    <lineage>
        <taxon>Bacteria</taxon>
        <taxon>Pseudomonadati</taxon>
        <taxon>Pseudomonadota</taxon>
        <taxon>Alphaproteobacteria</taxon>
        <taxon>Sphingomonadales</taxon>
        <taxon>Sphingomonadaceae</taxon>
        <taxon>Sphingomonas</taxon>
    </lineage>
</organism>
<comment type="caution">
    <text evidence="4">The sequence shown here is derived from an EMBL/GenBank/DDBJ whole genome shotgun (WGS) entry which is preliminary data.</text>
</comment>
<proteinExistence type="inferred from homology"/>
<gene>
    <name evidence="4" type="primary">mdeA</name>
    <name evidence="4" type="ORF">GCM10011395_28010</name>
</gene>
<reference evidence="5" key="1">
    <citation type="journal article" date="2019" name="Int. J. Syst. Evol. Microbiol.">
        <title>The Global Catalogue of Microorganisms (GCM) 10K type strain sequencing project: providing services to taxonomists for standard genome sequencing and annotation.</title>
        <authorList>
            <consortium name="The Broad Institute Genomics Platform"/>
            <consortium name="The Broad Institute Genome Sequencing Center for Infectious Disease"/>
            <person name="Wu L."/>
            <person name="Ma J."/>
        </authorList>
    </citation>
    <scope>NUCLEOTIDE SEQUENCE [LARGE SCALE GENOMIC DNA]</scope>
    <source>
        <strain evidence="5">CGMCC 1.10106</strain>
    </source>
</reference>
<dbReference type="Gene3D" id="3.90.1150.10">
    <property type="entry name" value="Aspartate Aminotransferase, domain 1"/>
    <property type="match status" value="1"/>
</dbReference>
<dbReference type="RefSeq" id="WP_188448548.1">
    <property type="nucleotide sequence ID" value="NZ_BMDW01000019.1"/>
</dbReference>
<dbReference type="PANTHER" id="PTHR11808:SF86">
    <property type="entry name" value="METHIONINE GAMMA-LYASE"/>
    <property type="match status" value="1"/>
</dbReference>
<evidence type="ECO:0000256" key="3">
    <source>
        <dbReference type="RuleBase" id="RU362118"/>
    </source>
</evidence>
<keyword evidence="5" id="KW-1185">Reference proteome</keyword>
<sequence length="419" mass="44351">MSAAHDPRWRAETLAVRAGYDPASASNAAKPPIYMTSTFAYASARQAKDIHEAYFEGTGPEVGRPGHIYARLGHPGLDMVELRLAALDGAEAAAVFNSGMATHSAIALAHLRPGDSVVFSRPIYGGTNGLYTGMMPGFGVGHAEFTDGCDRSSVEAAVTEALAHGPLKLIVIETPANPTAAIVDIALVVDIADTVGARSGTRPLVVVDNTLLGPSMQRPIELGADLCMTSLTKYCGGHSDLMAGGVSGREALVAPLRLLRTTLGSHLDPYTSWLLLRSMETVHLRVERAMDNARKVAEFLRESPKIAGITYLGFLAEGTPQRAVYDRQCKAAGSTFSFAVTGGEAEAFRFLDRLRLLRFAVSLGGSETLITHPATTTHYAISSEERAAGGITPATLRLSVGIEHVDDLIADLAQALEAL</sequence>
<dbReference type="PANTHER" id="PTHR11808">
    <property type="entry name" value="TRANS-SULFURATION ENZYME FAMILY MEMBER"/>
    <property type="match status" value="1"/>
</dbReference>
<evidence type="ECO:0000256" key="1">
    <source>
        <dbReference type="ARBA" id="ARBA00001933"/>
    </source>
</evidence>
<comment type="cofactor">
    <cofactor evidence="1 3">
        <name>pyridoxal 5'-phosphate</name>
        <dbReference type="ChEBI" id="CHEBI:597326"/>
    </cofactor>
</comment>